<dbReference type="GO" id="GO:0005886">
    <property type="term" value="C:plasma membrane"/>
    <property type="evidence" value="ECO:0007669"/>
    <property type="project" value="TreeGrafter"/>
</dbReference>
<proteinExistence type="inferred from homology"/>
<dbReference type="PANTHER" id="PTHR43531:SF11">
    <property type="entry name" value="METHYL-ACCEPTING CHEMOTAXIS PROTEIN 3"/>
    <property type="match status" value="1"/>
</dbReference>
<dbReference type="InterPro" id="IPR004089">
    <property type="entry name" value="MCPsignal_dom"/>
</dbReference>
<accession>A0A975BMV5</accession>
<keyword evidence="5" id="KW-0472">Membrane</keyword>
<evidence type="ECO:0000256" key="2">
    <source>
        <dbReference type="ARBA" id="ARBA00029447"/>
    </source>
</evidence>
<dbReference type="RefSeq" id="WP_207683218.1">
    <property type="nucleotide sequence ID" value="NZ_CP061800.1"/>
</dbReference>
<dbReference type="GO" id="GO:0004888">
    <property type="term" value="F:transmembrane signaling receptor activity"/>
    <property type="evidence" value="ECO:0007669"/>
    <property type="project" value="TreeGrafter"/>
</dbReference>
<dbReference type="Pfam" id="PF18947">
    <property type="entry name" value="HAMP_2"/>
    <property type="match status" value="4"/>
</dbReference>
<reference evidence="8" key="1">
    <citation type="journal article" date="2021" name="Microb. Physiol.">
        <title>Proteogenomic Insights into the Physiology of Marine, Sulfate-Reducing, Filamentous Desulfonema limicola and Desulfonema magnum.</title>
        <authorList>
            <person name="Schnaars V."/>
            <person name="Wohlbrand L."/>
            <person name="Scheve S."/>
            <person name="Hinrichs C."/>
            <person name="Reinhardt R."/>
            <person name="Rabus R."/>
        </authorList>
    </citation>
    <scope>NUCLEOTIDE SEQUENCE</scope>
    <source>
        <strain evidence="8">4be13</strain>
    </source>
</reference>
<dbReference type="SUPFAM" id="SSF58104">
    <property type="entry name" value="Methyl-accepting chemotaxis protein (MCP) signaling domain"/>
    <property type="match status" value="1"/>
</dbReference>
<feature type="domain" description="HAMP" evidence="7">
    <location>
        <begin position="540"/>
        <end position="592"/>
    </location>
</feature>
<keyword evidence="5" id="KW-0812">Transmembrane</keyword>
<dbReference type="SMART" id="SM00283">
    <property type="entry name" value="MA"/>
    <property type="match status" value="1"/>
</dbReference>
<dbReference type="EMBL" id="CP061800">
    <property type="protein sequence ID" value="QTA88462.1"/>
    <property type="molecule type" value="Genomic_DNA"/>
</dbReference>
<feature type="region of interest" description="Disordered" evidence="4">
    <location>
        <begin position="974"/>
        <end position="1029"/>
    </location>
</feature>
<organism evidence="8 9">
    <name type="scientific">Desulfonema magnum</name>
    <dbReference type="NCBI Taxonomy" id="45655"/>
    <lineage>
        <taxon>Bacteria</taxon>
        <taxon>Pseudomonadati</taxon>
        <taxon>Thermodesulfobacteriota</taxon>
        <taxon>Desulfobacteria</taxon>
        <taxon>Desulfobacterales</taxon>
        <taxon>Desulfococcaceae</taxon>
        <taxon>Desulfonema</taxon>
    </lineage>
</organism>
<gene>
    <name evidence="8" type="ORF">dnm_045090</name>
</gene>
<dbReference type="Gene3D" id="1.20.120.1530">
    <property type="match status" value="2"/>
</dbReference>
<dbReference type="PROSITE" id="PS50111">
    <property type="entry name" value="CHEMOTAXIS_TRANSDUC_2"/>
    <property type="match status" value="1"/>
</dbReference>
<keyword evidence="3" id="KW-0807">Transducer</keyword>
<evidence type="ECO:0000256" key="3">
    <source>
        <dbReference type="PROSITE-ProRule" id="PRU00284"/>
    </source>
</evidence>
<evidence type="ECO:0000256" key="4">
    <source>
        <dbReference type="SAM" id="MobiDB-lite"/>
    </source>
</evidence>
<dbReference type="InterPro" id="IPR024478">
    <property type="entry name" value="HlyB_4HB_MCP"/>
</dbReference>
<name>A0A975BMV5_9BACT</name>
<feature type="compositionally biased region" description="Basic residues" evidence="4">
    <location>
        <begin position="983"/>
        <end position="994"/>
    </location>
</feature>
<dbReference type="Pfam" id="PF12729">
    <property type="entry name" value="4HB_MCP_1"/>
    <property type="match status" value="1"/>
</dbReference>
<evidence type="ECO:0000256" key="5">
    <source>
        <dbReference type="SAM" id="Phobius"/>
    </source>
</evidence>
<protein>
    <submittedName>
        <fullName evidence="8">Methyl-accepting chemotaxis protein signailing-domain containing protein, HAMP domain-containing</fullName>
    </submittedName>
</protein>
<keyword evidence="5" id="KW-1133">Transmembrane helix</keyword>
<dbReference type="CDD" id="cd11386">
    <property type="entry name" value="MCP_signal"/>
    <property type="match status" value="1"/>
</dbReference>
<dbReference type="KEGG" id="dmm:dnm_045090"/>
<sequence>MFKNMRIKPKLLLGFVFCGIISLLIGGIGFVNISKLHALNDEISIVRMPSIHALLVISEAQSAIRSAERIVINKRMSSEDRRGQYKIIEHAWDRVGQAWAAYELLPQTPVETLTWKKFVPAWNKWKNEHNKVIDLAKEKDRAIDSGLASDDSRIIERDDRLFQLQISTRESFYLAESLINELVKINTEISDKEVEKSKISAERSEFAMILILTVGVILSLVFGVLIANGIAKPLEKITLAAGEIQQGNLDVSIEQNSRDETGRLADAFRGMIRVLQNVQQEIEHVTAASQNGQFSVRGRPEQFRGSYADIIRGINDILNAMLMPIEEGNRILDQVANGKIDELITETYKGDHEKMKQNVNNIATVLQGLQTELIRLTEVSQQGKLSERGRPEPFRGAYADIVLGINGMLDAILLPIAEGNRVLRLICGGNLREKFEIDCKGDHEEMKKAVNGVHKWLTCLIAYVTRIANGDMTATMEKASAEDQVHEWLELMKNNIRALVADANMLTNAAVEGKLDVRADVSKHQGDFAKIMAGVNSTLDAVITPLKVAADYVDRISKGDIPEKITDESKGDFNEIKNNLNQCIDAVNLLITEANSLTDAAVEGKLDIRADVTKHQGDFAKIMAGVNSTLDAVIGPLKVAADYVDRISKGDIPEKITDESRGDFNEIKNNLNLLTNAMNEVTDLAWEIAKGNLTAEIRKRSEQDQLMETLQKMVLDLTGIAINVQKAAEDVASGSQEISAGAQTISQGAAEQSSSVEEISGSMEEMNSTVSQTADNTRETAMIAEKAATDAIEGGKAVAETVRAMRTIAEKISIIEEIARQTNMLALNAAIEAARAGEHGKGFAVVAAEVRNLAVRSQTAAKEIGNLSGSSVAVAEKAGRLIDDIVPGIRKTAELITEINASSAEQASGIRQIANAVGQLDQITGQNASATEEMASTSEELSARAYQLREVAAFFKTDARETQETSRHLLTHVSRSVSEKGRKVPHKDKLRNKTRINPVTGDVSDNKNIKGKSISLNINEPADSEFEAY</sequence>
<feature type="region of interest" description="Disordered" evidence="4">
    <location>
        <begin position="742"/>
        <end position="774"/>
    </location>
</feature>
<feature type="transmembrane region" description="Helical" evidence="5">
    <location>
        <begin position="12"/>
        <end position="31"/>
    </location>
</feature>
<feature type="compositionally biased region" description="Polar residues" evidence="4">
    <location>
        <begin position="765"/>
        <end position="774"/>
    </location>
</feature>
<feature type="compositionally biased region" description="Polar residues" evidence="4">
    <location>
        <begin position="742"/>
        <end position="757"/>
    </location>
</feature>
<dbReference type="InterPro" id="IPR051310">
    <property type="entry name" value="MCP_chemotaxis"/>
</dbReference>
<dbReference type="GO" id="GO:0006935">
    <property type="term" value="P:chemotaxis"/>
    <property type="evidence" value="ECO:0007669"/>
    <property type="project" value="UniProtKB-KW"/>
</dbReference>
<dbReference type="Gene3D" id="1.10.287.950">
    <property type="entry name" value="Methyl-accepting chemotaxis protein"/>
    <property type="match status" value="1"/>
</dbReference>
<dbReference type="AlphaFoldDB" id="A0A975BMV5"/>
<dbReference type="InterPro" id="IPR003660">
    <property type="entry name" value="HAMP_dom"/>
</dbReference>
<dbReference type="Proteomes" id="UP000663722">
    <property type="component" value="Chromosome"/>
</dbReference>
<evidence type="ECO:0000313" key="8">
    <source>
        <dbReference type="EMBL" id="QTA88462.1"/>
    </source>
</evidence>
<feature type="domain" description="HAMP" evidence="7">
    <location>
        <begin position="228"/>
        <end position="280"/>
    </location>
</feature>
<feature type="domain" description="Methyl-accepting transducer" evidence="6">
    <location>
        <begin position="727"/>
        <end position="942"/>
    </location>
</feature>
<keyword evidence="1" id="KW-0145">Chemotaxis</keyword>
<evidence type="ECO:0000259" key="7">
    <source>
        <dbReference type="PROSITE" id="PS50885"/>
    </source>
</evidence>
<evidence type="ECO:0000259" key="6">
    <source>
        <dbReference type="PROSITE" id="PS50111"/>
    </source>
</evidence>
<dbReference type="SUPFAM" id="SSF158472">
    <property type="entry name" value="HAMP domain-like"/>
    <property type="match status" value="1"/>
</dbReference>
<dbReference type="SMART" id="SM00304">
    <property type="entry name" value="HAMP"/>
    <property type="match status" value="4"/>
</dbReference>
<dbReference type="Pfam" id="PF00672">
    <property type="entry name" value="HAMP"/>
    <property type="match status" value="1"/>
</dbReference>
<keyword evidence="9" id="KW-1185">Reference proteome</keyword>
<evidence type="ECO:0000256" key="1">
    <source>
        <dbReference type="ARBA" id="ARBA00022500"/>
    </source>
</evidence>
<feature type="transmembrane region" description="Helical" evidence="5">
    <location>
        <begin position="206"/>
        <end position="227"/>
    </location>
</feature>
<evidence type="ECO:0000313" key="9">
    <source>
        <dbReference type="Proteomes" id="UP000663722"/>
    </source>
</evidence>
<dbReference type="Pfam" id="PF00015">
    <property type="entry name" value="MCPsignal"/>
    <property type="match status" value="1"/>
</dbReference>
<dbReference type="GO" id="GO:0007165">
    <property type="term" value="P:signal transduction"/>
    <property type="evidence" value="ECO:0007669"/>
    <property type="project" value="UniProtKB-KW"/>
</dbReference>
<dbReference type="PANTHER" id="PTHR43531">
    <property type="entry name" value="PROTEIN ICFG"/>
    <property type="match status" value="1"/>
</dbReference>
<dbReference type="PROSITE" id="PS50885">
    <property type="entry name" value="HAMP"/>
    <property type="match status" value="2"/>
</dbReference>
<dbReference type="CDD" id="cd06225">
    <property type="entry name" value="HAMP"/>
    <property type="match status" value="1"/>
</dbReference>
<comment type="similarity">
    <text evidence="2">Belongs to the methyl-accepting chemotaxis (MCP) protein family.</text>
</comment>
<dbReference type="Gene3D" id="6.10.340.10">
    <property type="match status" value="1"/>
</dbReference>